<dbReference type="Gene3D" id="3.40.50.720">
    <property type="entry name" value="NAD(P)-binding Rossmann-like Domain"/>
    <property type="match status" value="1"/>
</dbReference>
<dbReference type="EMBL" id="CATQJA010002702">
    <property type="protein sequence ID" value="CAJ0585055.1"/>
    <property type="molecule type" value="Genomic_DNA"/>
</dbReference>
<comment type="similarity">
    <text evidence="2">Belongs to the NAD(P)-dependent epimerase/dehydratase family. Dihydroflavonol-4-reductase subfamily.</text>
</comment>
<evidence type="ECO:0000256" key="2">
    <source>
        <dbReference type="ARBA" id="ARBA00023445"/>
    </source>
</evidence>
<dbReference type="InterPro" id="IPR036291">
    <property type="entry name" value="NAD(P)-bd_dom_sf"/>
</dbReference>
<dbReference type="AlphaFoldDB" id="A0AA36DEL8"/>
<dbReference type="SUPFAM" id="SSF51735">
    <property type="entry name" value="NAD(P)-binding Rossmann-fold domains"/>
    <property type="match status" value="1"/>
</dbReference>
<dbReference type="PANTHER" id="PTHR10366">
    <property type="entry name" value="NAD DEPENDENT EPIMERASE/DEHYDRATASE"/>
    <property type="match status" value="1"/>
</dbReference>
<dbReference type="FunFam" id="3.40.50.720:FF:000336">
    <property type="entry name" value="Aldehyde reductase"/>
    <property type="match status" value="1"/>
</dbReference>
<feature type="non-terminal residue" evidence="4">
    <location>
        <position position="1"/>
    </location>
</feature>
<dbReference type="InterPro" id="IPR001509">
    <property type="entry name" value="Epimerase_deHydtase"/>
</dbReference>
<dbReference type="GO" id="GO:0016616">
    <property type="term" value="F:oxidoreductase activity, acting on the CH-OH group of donors, NAD or NADP as acceptor"/>
    <property type="evidence" value="ECO:0007669"/>
    <property type="project" value="TreeGrafter"/>
</dbReference>
<protein>
    <recommendedName>
        <fullName evidence="3">NAD-dependent epimerase/dehydratase domain-containing protein</fullName>
    </recommendedName>
</protein>
<evidence type="ECO:0000313" key="4">
    <source>
        <dbReference type="EMBL" id="CAJ0585055.1"/>
    </source>
</evidence>
<organism evidence="4 5">
    <name type="scientific">Mesorhabditis spiculigera</name>
    <dbReference type="NCBI Taxonomy" id="96644"/>
    <lineage>
        <taxon>Eukaryota</taxon>
        <taxon>Metazoa</taxon>
        <taxon>Ecdysozoa</taxon>
        <taxon>Nematoda</taxon>
        <taxon>Chromadorea</taxon>
        <taxon>Rhabditida</taxon>
        <taxon>Rhabditina</taxon>
        <taxon>Rhabditomorpha</taxon>
        <taxon>Rhabditoidea</taxon>
        <taxon>Rhabditidae</taxon>
        <taxon>Mesorhabditinae</taxon>
        <taxon>Mesorhabditis</taxon>
    </lineage>
</organism>
<dbReference type="Pfam" id="PF01370">
    <property type="entry name" value="Epimerase"/>
    <property type="match status" value="1"/>
</dbReference>
<evidence type="ECO:0000259" key="3">
    <source>
        <dbReference type="Pfam" id="PF01370"/>
    </source>
</evidence>
<dbReference type="PANTHER" id="PTHR10366:SF564">
    <property type="entry name" value="STEROL-4-ALPHA-CARBOXYLATE 3-DEHYDROGENASE, DECARBOXYLATING"/>
    <property type="match status" value="1"/>
</dbReference>
<proteinExistence type="inferred from homology"/>
<dbReference type="InterPro" id="IPR050425">
    <property type="entry name" value="NAD(P)_dehydrat-like"/>
</dbReference>
<keyword evidence="5" id="KW-1185">Reference proteome</keyword>
<evidence type="ECO:0000313" key="5">
    <source>
        <dbReference type="Proteomes" id="UP001177023"/>
    </source>
</evidence>
<reference evidence="4" key="1">
    <citation type="submission" date="2023-06" db="EMBL/GenBank/DDBJ databases">
        <authorList>
            <person name="Delattre M."/>
        </authorList>
    </citation>
    <scope>NUCLEOTIDE SEQUENCE</scope>
    <source>
        <strain evidence="4">AF72</strain>
    </source>
</reference>
<evidence type="ECO:0000256" key="1">
    <source>
        <dbReference type="ARBA" id="ARBA00023002"/>
    </source>
</evidence>
<name>A0AA36DEL8_9BILA</name>
<keyword evidence="1" id="KW-0560">Oxidoreductase</keyword>
<comment type="caution">
    <text evidence="4">The sequence shown here is derived from an EMBL/GenBank/DDBJ whole genome shotgun (WGS) entry which is preliminary data.</text>
</comment>
<sequence length="349" mass="37246">MSTGKLVLVSGATGFLGAHCIKRLLDKGYRVRGTVRSLNNAKKVDPVKKLDPTGMSLSLVEADLNEAAGWPKAVSGCDYVLHVASPFPIGGTEETISTAIAGTKNVLAACANEPSVKKVVLTSSMLAIFEGRPSGKLTEKDWSILDNSTAYAKSKTLAEQSAWEFAKEGGHKNNFILTVVNPGFILGPPLTDEKGSSADVISQLMGHQPALPQVNFTCIDVRDVAAAHVAALTAPETDGQRVICTNAEPVPMVELSKALREEFGSQGYCPATHTIPDWVVKIGANFSAQMANVAPRLGKAHSFDNSRLKALLGGDPITPQKSVVDMVYELIERGHIKKTPKYRGPSKKE</sequence>
<feature type="domain" description="NAD-dependent epimerase/dehydratase" evidence="3">
    <location>
        <begin position="7"/>
        <end position="239"/>
    </location>
</feature>
<accession>A0AA36DEL8</accession>
<dbReference type="Proteomes" id="UP001177023">
    <property type="component" value="Unassembled WGS sequence"/>
</dbReference>
<gene>
    <name evidence="4" type="ORF">MSPICULIGERA_LOCUS23087</name>
</gene>